<dbReference type="AlphaFoldDB" id="A0A2H0KJX5"/>
<dbReference type="InterPro" id="IPR000086">
    <property type="entry name" value="NUDIX_hydrolase_dom"/>
</dbReference>
<evidence type="ECO:0000313" key="3">
    <source>
        <dbReference type="Proteomes" id="UP000229497"/>
    </source>
</evidence>
<reference evidence="2 3" key="1">
    <citation type="submission" date="2017-09" db="EMBL/GenBank/DDBJ databases">
        <title>Depth-based differentiation of microbial function through sediment-hosted aquifers and enrichment of novel symbionts in the deep terrestrial subsurface.</title>
        <authorList>
            <person name="Probst A.J."/>
            <person name="Ladd B."/>
            <person name="Jarett J.K."/>
            <person name="Geller-Mcgrath D.E."/>
            <person name="Sieber C.M."/>
            <person name="Emerson J.B."/>
            <person name="Anantharaman K."/>
            <person name="Thomas B.C."/>
            <person name="Malmstrom R."/>
            <person name="Stieglmeier M."/>
            <person name="Klingl A."/>
            <person name="Woyke T."/>
            <person name="Ryan C.M."/>
            <person name="Banfield J.F."/>
        </authorList>
    </citation>
    <scope>NUCLEOTIDE SEQUENCE [LARGE SCALE GENOMIC DNA]</scope>
    <source>
        <strain evidence="2">CG11_big_fil_rev_8_21_14_0_20_37_16</strain>
    </source>
</reference>
<organism evidence="2 3">
    <name type="scientific">Candidatus Roizmanbacteria bacterium CG11_big_fil_rev_8_21_14_0_20_37_16</name>
    <dbReference type="NCBI Taxonomy" id="1974857"/>
    <lineage>
        <taxon>Bacteria</taxon>
        <taxon>Candidatus Roizmaniibacteriota</taxon>
    </lineage>
</organism>
<evidence type="ECO:0000313" key="2">
    <source>
        <dbReference type="EMBL" id="PIQ71552.1"/>
    </source>
</evidence>
<gene>
    <name evidence="2" type="ORF">COV87_02700</name>
</gene>
<dbReference type="SUPFAM" id="SSF55811">
    <property type="entry name" value="Nudix"/>
    <property type="match status" value="1"/>
</dbReference>
<accession>A0A2H0KJX5</accession>
<dbReference type="PROSITE" id="PS51462">
    <property type="entry name" value="NUDIX"/>
    <property type="match status" value="1"/>
</dbReference>
<dbReference type="Gene3D" id="3.90.79.10">
    <property type="entry name" value="Nucleoside Triphosphate Pyrophosphohydrolase"/>
    <property type="match status" value="1"/>
</dbReference>
<protein>
    <recommendedName>
        <fullName evidence="1">Nudix hydrolase domain-containing protein</fullName>
    </recommendedName>
</protein>
<name>A0A2H0KJX5_9BACT</name>
<comment type="caution">
    <text evidence="2">The sequence shown here is derived from an EMBL/GenBank/DDBJ whole genome shotgun (WGS) entry which is preliminary data.</text>
</comment>
<evidence type="ECO:0000259" key="1">
    <source>
        <dbReference type="PROSITE" id="PS51462"/>
    </source>
</evidence>
<dbReference type="Pfam" id="PF00293">
    <property type="entry name" value="NUDIX"/>
    <property type="match status" value="1"/>
</dbReference>
<dbReference type="EMBL" id="PCVK01000078">
    <property type="protein sequence ID" value="PIQ71552.1"/>
    <property type="molecule type" value="Genomic_DNA"/>
</dbReference>
<dbReference type="Proteomes" id="UP000229497">
    <property type="component" value="Unassembled WGS sequence"/>
</dbReference>
<feature type="domain" description="Nudix hydrolase" evidence="1">
    <location>
        <begin position="7"/>
        <end position="150"/>
    </location>
</feature>
<dbReference type="InterPro" id="IPR015797">
    <property type="entry name" value="NUDIX_hydrolase-like_dom_sf"/>
</dbReference>
<dbReference type="PANTHER" id="PTHR43736">
    <property type="entry name" value="ADP-RIBOSE PYROPHOSPHATASE"/>
    <property type="match status" value="1"/>
</dbReference>
<dbReference type="PANTHER" id="PTHR43736:SF2">
    <property type="entry name" value="MUTT_NUDIX FAMILY PROTEIN"/>
    <property type="match status" value="1"/>
</dbReference>
<sequence length="154" mass="17934">MNRESLPYRISTLGIVTNDDGLFLLVCKTRYQDNQWSFPGGGVDGDETPEEALKRELEEELLSDKFEVVDKSKYSYKYEWPDEVVEKTFLEKGKYFRGTELTQFWVKFSGSEDEVKPGDGIKAVKWVTLEELKTHLVFPDQYKNAEKVILEFSK</sequence>
<proteinExistence type="predicted"/>